<keyword evidence="5 6" id="KW-0732">Signal</keyword>
<name>S8EAB1_9LAMI</name>
<evidence type="ECO:0000256" key="2">
    <source>
        <dbReference type="ARBA" id="ARBA00005581"/>
    </source>
</evidence>
<comment type="similarity">
    <text evidence="2 6">Belongs to the plant self-incompatibility (S1) protein family.</text>
</comment>
<comment type="caution">
    <text evidence="7">The sequence shown here is derived from an EMBL/GenBank/DDBJ whole genome shotgun (WGS) entry which is preliminary data.</text>
</comment>
<dbReference type="InterPro" id="IPR010264">
    <property type="entry name" value="Self-incomp_S1"/>
</dbReference>
<dbReference type="AlphaFoldDB" id="S8EAB1"/>
<dbReference type="EMBL" id="AUSU01000676">
    <property type="protein sequence ID" value="EPS72823.1"/>
    <property type="molecule type" value="Genomic_DNA"/>
</dbReference>
<evidence type="ECO:0000256" key="6">
    <source>
        <dbReference type="RuleBase" id="RU367044"/>
    </source>
</evidence>
<evidence type="ECO:0000256" key="4">
    <source>
        <dbReference type="ARBA" id="ARBA00022525"/>
    </source>
</evidence>
<dbReference type="PANTHER" id="PTHR31232">
    <property type="match status" value="1"/>
</dbReference>
<evidence type="ECO:0000256" key="5">
    <source>
        <dbReference type="ARBA" id="ARBA00022729"/>
    </source>
</evidence>
<evidence type="ECO:0000313" key="8">
    <source>
        <dbReference type="Proteomes" id="UP000015453"/>
    </source>
</evidence>
<sequence>MAKTPFLTTLLLMMTIETVRACFLEPTIDVFVVRNISSDSIPLTVHCFSGNDDLGNHTLYGNEYFHWSFCLNVIPNTKFFCHVWWGSKTQQFVAYDQKAFLNRPMNGWLARDDGIYLTHKYKFQNSVKVFDWE</sequence>
<evidence type="ECO:0000313" key="7">
    <source>
        <dbReference type="EMBL" id="EPS72823.1"/>
    </source>
</evidence>
<protein>
    <recommendedName>
        <fullName evidence="6">S-protein homolog</fullName>
    </recommendedName>
</protein>
<comment type="subcellular location">
    <subcellularLocation>
        <location evidence="1 6">Secreted</location>
    </subcellularLocation>
</comment>
<keyword evidence="8" id="KW-1185">Reference proteome</keyword>
<dbReference type="OrthoDB" id="876876at2759"/>
<accession>S8EAB1</accession>
<dbReference type="GO" id="GO:0060320">
    <property type="term" value="P:rejection of self pollen"/>
    <property type="evidence" value="ECO:0007669"/>
    <property type="project" value="UniProtKB-KW"/>
</dbReference>
<gene>
    <name evidence="7" type="ORF">M569_01931</name>
</gene>
<proteinExistence type="inferred from homology"/>
<feature type="chain" id="PRO_5025076319" description="S-protein homolog" evidence="6">
    <location>
        <begin position="22"/>
        <end position="133"/>
    </location>
</feature>
<feature type="signal peptide" evidence="6">
    <location>
        <begin position="1"/>
        <end position="21"/>
    </location>
</feature>
<keyword evidence="3 6" id="KW-0713">Self-incompatibility</keyword>
<keyword evidence="4 6" id="KW-0964">Secreted</keyword>
<dbReference type="Pfam" id="PF05938">
    <property type="entry name" value="Self-incomp_S1"/>
    <property type="match status" value="1"/>
</dbReference>
<evidence type="ECO:0000256" key="3">
    <source>
        <dbReference type="ARBA" id="ARBA00022471"/>
    </source>
</evidence>
<evidence type="ECO:0000256" key="1">
    <source>
        <dbReference type="ARBA" id="ARBA00004613"/>
    </source>
</evidence>
<dbReference type="PANTHER" id="PTHR31232:SF155">
    <property type="entry name" value="PLANT SELF-INCOMPATIBILITY PROTEIN S1 FAMILY"/>
    <property type="match status" value="1"/>
</dbReference>
<organism evidence="7 8">
    <name type="scientific">Genlisea aurea</name>
    <dbReference type="NCBI Taxonomy" id="192259"/>
    <lineage>
        <taxon>Eukaryota</taxon>
        <taxon>Viridiplantae</taxon>
        <taxon>Streptophyta</taxon>
        <taxon>Embryophyta</taxon>
        <taxon>Tracheophyta</taxon>
        <taxon>Spermatophyta</taxon>
        <taxon>Magnoliopsida</taxon>
        <taxon>eudicotyledons</taxon>
        <taxon>Gunneridae</taxon>
        <taxon>Pentapetalae</taxon>
        <taxon>asterids</taxon>
        <taxon>lamiids</taxon>
        <taxon>Lamiales</taxon>
        <taxon>Lentibulariaceae</taxon>
        <taxon>Genlisea</taxon>
    </lineage>
</organism>
<dbReference type="Proteomes" id="UP000015453">
    <property type="component" value="Unassembled WGS sequence"/>
</dbReference>
<reference evidence="7 8" key="1">
    <citation type="journal article" date="2013" name="BMC Genomics">
        <title>The miniature genome of a carnivorous plant Genlisea aurea contains a low number of genes and short non-coding sequences.</title>
        <authorList>
            <person name="Leushkin E.V."/>
            <person name="Sutormin R.A."/>
            <person name="Nabieva E.R."/>
            <person name="Penin A.A."/>
            <person name="Kondrashov A.S."/>
            <person name="Logacheva M.D."/>
        </authorList>
    </citation>
    <scope>NUCLEOTIDE SEQUENCE [LARGE SCALE GENOMIC DNA]</scope>
</reference>
<dbReference type="GO" id="GO:0005576">
    <property type="term" value="C:extracellular region"/>
    <property type="evidence" value="ECO:0007669"/>
    <property type="project" value="UniProtKB-SubCell"/>
</dbReference>